<dbReference type="EMBL" id="LATX01001686">
    <property type="protein sequence ID" value="KTB39347.1"/>
    <property type="molecule type" value="Genomic_DNA"/>
</dbReference>
<comment type="caution">
    <text evidence="1">The sequence shown here is derived from an EMBL/GenBank/DDBJ whole genome shotgun (WGS) entry which is preliminary data.</text>
</comment>
<evidence type="ECO:0000313" key="1">
    <source>
        <dbReference type="EMBL" id="KTB39347.1"/>
    </source>
</evidence>
<evidence type="ECO:0000313" key="2">
    <source>
        <dbReference type="Proteomes" id="UP000054988"/>
    </source>
</evidence>
<dbReference type="AlphaFoldDB" id="A0A0W0FSQ0"/>
<accession>A0A0W0FSQ0</accession>
<dbReference type="Proteomes" id="UP000054988">
    <property type="component" value="Unassembled WGS sequence"/>
</dbReference>
<gene>
    <name evidence="1" type="ORF">WG66_8078</name>
</gene>
<protein>
    <submittedName>
        <fullName evidence="1">Uncharacterized protein</fullName>
    </submittedName>
</protein>
<organism evidence="1 2">
    <name type="scientific">Moniliophthora roreri</name>
    <name type="common">Frosty pod rot fungus</name>
    <name type="synonym">Monilia roreri</name>
    <dbReference type="NCBI Taxonomy" id="221103"/>
    <lineage>
        <taxon>Eukaryota</taxon>
        <taxon>Fungi</taxon>
        <taxon>Dikarya</taxon>
        <taxon>Basidiomycota</taxon>
        <taxon>Agaricomycotina</taxon>
        <taxon>Agaricomycetes</taxon>
        <taxon>Agaricomycetidae</taxon>
        <taxon>Agaricales</taxon>
        <taxon>Marasmiineae</taxon>
        <taxon>Marasmiaceae</taxon>
        <taxon>Moniliophthora</taxon>
    </lineage>
</organism>
<name>A0A0W0FSQ0_MONRR</name>
<proteinExistence type="predicted"/>
<reference evidence="1 2" key="1">
    <citation type="submission" date="2015-12" db="EMBL/GenBank/DDBJ databases">
        <title>Draft genome sequence of Moniliophthora roreri, the causal agent of frosty pod rot of cacao.</title>
        <authorList>
            <person name="Aime M.C."/>
            <person name="Diaz-Valderrama J.R."/>
            <person name="Kijpornyongpan T."/>
            <person name="Phillips-Mora W."/>
        </authorList>
    </citation>
    <scope>NUCLEOTIDE SEQUENCE [LARGE SCALE GENOMIC DNA]</scope>
    <source>
        <strain evidence="1 2">MCA 2952</strain>
    </source>
</reference>
<sequence length="128" mass="14943">MSLDDLDTLTDCCLVNREINQAASMTLYRKLDLNLDKYTYLYGHHKHGERLQTVNERALGSASLPKHRRLVRTGVFDINLPVCRQFPEDSKVFESLRSVTFLHRTDLFQKLERSFAYLTRPQSPYGYS</sequence>